<reference evidence="2" key="1">
    <citation type="journal article" date="2013" name="Nature">
        <title>Pan genome of the phytoplankton Emiliania underpins its global distribution.</title>
        <authorList>
            <person name="Read B.A."/>
            <person name="Kegel J."/>
            <person name="Klute M.J."/>
            <person name="Kuo A."/>
            <person name="Lefebvre S.C."/>
            <person name="Maumus F."/>
            <person name="Mayer C."/>
            <person name="Miller J."/>
            <person name="Monier A."/>
            <person name="Salamov A."/>
            <person name="Young J."/>
            <person name="Aguilar M."/>
            <person name="Claverie J.M."/>
            <person name="Frickenhaus S."/>
            <person name="Gonzalez K."/>
            <person name="Herman E.K."/>
            <person name="Lin Y.C."/>
            <person name="Napier J."/>
            <person name="Ogata H."/>
            <person name="Sarno A.F."/>
            <person name="Shmutz J."/>
            <person name="Schroeder D."/>
            <person name="de Vargas C."/>
            <person name="Verret F."/>
            <person name="von Dassow P."/>
            <person name="Valentin K."/>
            <person name="Van de Peer Y."/>
            <person name="Wheeler G."/>
            <person name="Dacks J.B."/>
            <person name="Delwiche C.F."/>
            <person name="Dyhrman S.T."/>
            <person name="Glockner G."/>
            <person name="John U."/>
            <person name="Richards T."/>
            <person name="Worden A.Z."/>
            <person name="Zhang X."/>
            <person name="Grigoriev I.V."/>
            <person name="Allen A.E."/>
            <person name="Bidle K."/>
            <person name="Borodovsky M."/>
            <person name="Bowler C."/>
            <person name="Brownlee C."/>
            <person name="Cock J.M."/>
            <person name="Elias M."/>
            <person name="Gladyshev V.N."/>
            <person name="Groth M."/>
            <person name="Guda C."/>
            <person name="Hadaegh A."/>
            <person name="Iglesias-Rodriguez M.D."/>
            <person name="Jenkins J."/>
            <person name="Jones B.M."/>
            <person name="Lawson T."/>
            <person name="Leese F."/>
            <person name="Lindquist E."/>
            <person name="Lobanov A."/>
            <person name="Lomsadze A."/>
            <person name="Malik S.B."/>
            <person name="Marsh M.E."/>
            <person name="Mackinder L."/>
            <person name="Mock T."/>
            <person name="Mueller-Roeber B."/>
            <person name="Pagarete A."/>
            <person name="Parker M."/>
            <person name="Probert I."/>
            <person name="Quesneville H."/>
            <person name="Raines C."/>
            <person name="Rensing S.A."/>
            <person name="Riano-Pachon D.M."/>
            <person name="Richier S."/>
            <person name="Rokitta S."/>
            <person name="Shiraiwa Y."/>
            <person name="Soanes D.M."/>
            <person name="van der Giezen M."/>
            <person name="Wahlund T.M."/>
            <person name="Williams B."/>
            <person name="Wilson W."/>
            <person name="Wolfe G."/>
            <person name="Wurch L.L."/>
        </authorList>
    </citation>
    <scope>NUCLEOTIDE SEQUENCE</scope>
</reference>
<dbReference type="PaxDb" id="2903-EOD41856"/>
<organism evidence="1 2">
    <name type="scientific">Emiliania huxleyi (strain CCMP1516)</name>
    <dbReference type="NCBI Taxonomy" id="280463"/>
    <lineage>
        <taxon>Eukaryota</taxon>
        <taxon>Haptista</taxon>
        <taxon>Haptophyta</taxon>
        <taxon>Prymnesiophyceae</taxon>
        <taxon>Isochrysidales</taxon>
        <taxon>Noelaerhabdaceae</taxon>
        <taxon>Emiliania</taxon>
    </lineage>
</organism>
<evidence type="ECO:0000313" key="2">
    <source>
        <dbReference type="Proteomes" id="UP000013827"/>
    </source>
</evidence>
<dbReference type="HOGENOM" id="CLU_3145621_0_0_1"/>
<dbReference type="RefSeq" id="XP_005794285.1">
    <property type="nucleotide sequence ID" value="XM_005794228.1"/>
</dbReference>
<evidence type="ECO:0000313" key="1">
    <source>
        <dbReference type="EnsemblProtists" id="EOD41856"/>
    </source>
</evidence>
<accession>A0A0D3L1H1</accession>
<reference evidence="1" key="2">
    <citation type="submission" date="2024-10" db="UniProtKB">
        <authorList>
            <consortium name="EnsemblProtists"/>
        </authorList>
    </citation>
    <scope>IDENTIFICATION</scope>
</reference>
<dbReference type="EnsemblProtists" id="EOD41856">
    <property type="protein sequence ID" value="EOD41856"/>
    <property type="gene ID" value="EMIHUDRAFT_194419"/>
</dbReference>
<dbReference type="GeneID" id="17287126"/>
<proteinExistence type="predicted"/>
<dbReference type="AlphaFoldDB" id="A0A0D3L1H1"/>
<name>A0A0D3L1H1_EMIH1</name>
<dbReference type="KEGG" id="ehx:EMIHUDRAFT_194419"/>
<sequence>MVFIAVYRGDDHIALLIDLVETVDLSVDQQHALQQPPSEEVDAFACPPP</sequence>
<keyword evidence="2" id="KW-1185">Reference proteome</keyword>
<protein>
    <submittedName>
        <fullName evidence="1">Uncharacterized protein</fullName>
    </submittedName>
</protein>
<dbReference type="Proteomes" id="UP000013827">
    <property type="component" value="Unassembled WGS sequence"/>
</dbReference>